<proteinExistence type="predicted"/>
<dbReference type="EMBL" id="KX670786">
    <property type="protein sequence ID" value="AOZ64615.1"/>
    <property type="molecule type" value="Genomic_DNA"/>
</dbReference>
<name>A0A1I9SCN8_9CAUD</name>
<gene>
    <name evidence="1" type="ORF">SEA_CHUBSTER_62</name>
</gene>
<accession>A0A1I9SCN8</accession>
<reference evidence="1 2" key="1">
    <citation type="submission" date="2016-08" db="EMBL/GenBank/DDBJ databases">
        <authorList>
            <person name="Conboy A.J."/>
            <person name="Conboy D.B."/>
            <person name="Dunbar D."/>
            <person name="Moy E.A."/>
            <person name="Hughes L.E."/>
            <person name="Garlena R.A."/>
            <person name="Russell D.A."/>
            <person name="Pope W.H."/>
            <person name="Jacobs-Sera D."/>
            <person name="Hendrix R.W."/>
            <person name="Hatfull G.F."/>
        </authorList>
    </citation>
    <scope>NUCLEOTIDE SEQUENCE [LARGE SCALE GENOMIC DNA]</scope>
</reference>
<organism evidence="1 2">
    <name type="scientific">Arthrobacter phage Chubster</name>
    <dbReference type="NCBI Taxonomy" id="1897527"/>
    <lineage>
        <taxon>Viruses</taxon>
        <taxon>Duplodnaviria</taxon>
        <taxon>Heunggongvirae</taxon>
        <taxon>Uroviricota</taxon>
        <taxon>Caudoviricetes</taxon>
        <taxon>Klausavirus</taxon>
        <taxon>Klausavirus princesstrina</taxon>
    </lineage>
</organism>
<protein>
    <submittedName>
        <fullName evidence="1">Uncharacterized protein</fullName>
    </submittedName>
</protein>
<evidence type="ECO:0000313" key="1">
    <source>
        <dbReference type="EMBL" id="AOZ64615.1"/>
    </source>
</evidence>
<dbReference type="Proteomes" id="UP000224097">
    <property type="component" value="Segment"/>
</dbReference>
<evidence type="ECO:0000313" key="2">
    <source>
        <dbReference type="Proteomes" id="UP000224097"/>
    </source>
</evidence>
<sequence>MSSLTDPKGIKDTVNAIFAGGSTHPLADLARLIDGAINDARFRGLGDFDVARWVAYIITEDQKARVAEADKTAPHGNLVANPRMAHVNPAVGVVPMDYLNPPAPVIELEHLSQGMRQELLNPHPGNAARWIIDHLAPGAFDELKAMAVPTVADAGEYPKVAWDDSRPVTVSYRVPTMSATTPDPVLSAEVLGRIERDTRRANPWDNFKPEFLPFPKLDLSGIPAMPVDVKESLEAAAEQMRESMERAAKAVRKGVDDARAAEARRILAEQPHEHIYGRGSNGLCRICGAESNSRRARAKRRAIHNEQAKAARQYPQHVPSEIVTKTGIDSRGGTITRTGTVLEPADHRGMVRLVWEDSEPGHIAIEHVYGLSAPASRLHEALKAKGDGVDG</sequence>